<feature type="non-terminal residue" evidence="2">
    <location>
        <position position="64"/>
    </location>
</feature>
<proteinExistence type="predicted"/>
<accession>A0AAJ0BYH4</accession>
<organism evidence="2 3">
    <name type="scientific">Phialemonium atrogriseum</name>
    <dbReference type="NCBI Taxonomy" id="1093897"/>
    <lineage>
        <taxon>Eukaryota</taxon>
        <taxon>Fungi</taxon>
        <taxon>Dikarya</taxon>
        <taxon>Ascomycota</taxon>
        <taxon>Pezizomycotina</taxon>
        <taxon>Sordariomycetes</taxon>
        <taxon>Sordariomycetidae</taxon>
        <taxon>Cephalothecales</taxon>
        <taxon>Cephalothecaceae</taxon>
        <taxon>Phialemonium</taxon>
    </lineage>
</organism>
<reference evidence="2" key="1">
    <citation type="submission" date="2023-06" db="EMBL/GenBank/DDBJ databases">
        <title>Genome-scale phylogeny and comparative genomics of the fungal order Sordariales.</title>
        <authorList>
            <consortium name="Lawrence Berkeley National Laboratory"/>
            <person name="Hensen N."/>
            <person name="Bonometti L."/>
            <person name="Westerberg I."/>
            <person name="Brannstrom I.O."/>
            <person name="Guillou S."/>
            <person name="Cros-Aarteil S."/>
            <person name="Calhoun S."/>
            <person name="Haridas S."/>
            <person name="Kuo A."/>
            <person name="Mondo S."/>
            <person name="Pangilinan J."/>
            <person name="Riley R."/>
            <person name="Labutti K."/>
            <person name="Andreopoulos B."/>
            <person name="Lipzen A."/>
            <person name="Chen C."/>
            <person name="Yanf M."/>
            <person name="Daum C."/>
            <person name="Ng V."/>
            <person name="Clum A."/>
            <person name="Steindorff A."/>
            <person name="Ohm R."/>
            <person name="Martin F."/>
            <person name="Silar P."/>
            <person name="Natvig D."/>
            <person name="Lalanne C."/>
            <person name="Gautier V."/>
            <person name="Ament-Velasquez S.L."/>
            <person name="Kruys A."/>
            <person name="Hutchinson M.I."/>
            <person name="Powell A.J."/>
            <person name="Barry K."/>
            <person name="Miller A.N."/>
            <person name="Grigoriev I.V."/>
            <person name="Debuchy R."/>
            <person name="Gladieux P."/>
            <person name="Thoren M.H."/>
            <person name="Johannesson H."/>
        </authorList>
    </citation>
    <scope>NUCLEOTIDE SEQUENCE</scope>
    <source>
        <strain evidence="2">8032-3</strain>
    </source>
</reference>
<dbReference type="GeneID" id="85308429"/>
<dbReference type="RefSeq" id="XP_060281595.1">
    <property type="nucleotide sequence ID" value="XM_060425242.1"/>
</dbReference>
<dbReference type="EMBL" id="MU839015">
    <property type="protein sequence ID" value="KAK1765382.1"/>
    <property type="molecule type" value="Genomic_DNA"/>
</dbReference>
<evidence type="ECO:0000256" key="1">
    <source>
        <dbReference type="SAM" id="Phobius"/>
    </source>
</evidence>
<keyword evidence="1" id="KW-1133">Transmembrane helix</keyword>
<gene>
    <name evidence="2" type="ORF">QBC33DRAFT_475596</name>
</gene>
<sequence length="64" mass="7146">MIIYTPFLLGDVFVETNRKPRFATLCILFLIIPLLIPCAGLLASLDRSRTCPHRLRGGQPTASF</sequence>
<evidence type="ECO:0000313" key="2">
    <source>
        <dbReference type="EMBL" id="KAK1765382.1"/>
    </source>
</evidence>
<keyword evidence="1" id="KW-0812">Transmembrane</keyword>
<feature type="transmembrane region" description="Helical" evidence="1">
    <location>
        <begin position="22"/>
        <end position="45"/>
    </location>
</feature>
<name>A0AAJ0BYH4_9PEZI</name>
<dbReference type="Proteomes" id="UP001244011">
    <property type="component" value="Unassembled WGS sequence"/>
</dbReference>
<evidence type="ECO:0000313" key="3">
    <source>
        <dbReference type="Proteomes" id="UP001244011"/>
    </source>
</evidence>
<dbReference type="AlphaFoldDB" id="A0AAJ0BYH4"/>
<keyword evidence="3" id="KW-1185">Reference proteome</keyword>
<comment type="caution">
    <text evidence="2">The sequence shown here is derived from an EMBL/GenBank/DDBJ whole genome shotgun (WGS) entry which is preliminary data.</text>
</comment>
<keyword evidence="1" id="KW-0472">Membrane</keyword>
<protein>
    <submittedName>
        <fullName evidence="2">Uncharacterized protein</fullName>
    </submittedName>
</protein>